<gene>
    <name evidence="7" type="ORF">DGYR_LOCUS8840</name>
</gene>
<dbReference type="Proteomes" id="UP000549394">
    <property type="component" value="Unassembled WGS sequence"/>
</dbReference>
<protein>
    <submittedName>
        <fullName evidence="7">DgyrCDS9366</fullName>
    </submittedName>
</protein>
<evidence type="ECO:0000259" key="6">
    <source>
        <dbReference type="PROSITE" id="PS50222"/>
    </source>
</evidence>
<dbReference type="PROSITE" id="PS51421">
    <property type="entry name" value="RAS"/>
    <property type="match status" value="1"/>
</dbReference>
<reference evidence="7 8" key="1">
    <citation type="submission" date="2020-08" db="EMBL/GenBank/DDBJ databases">
        <authorList>
            <person name="Hejnol A."/>
        </authorList>
    </citation>
    <scope>NUCLEOTIDE SEQUENCE [LARGE SCALE GENOMIC DNA]</scope>
</reference>
<proteinExistence type="predicted"/>
<dbReference type="InterPro" id="IPR027417">
    <property type="entry name" value="P-loop_NTPase"/>
</dbReference>
<dbReference type="GO" id="GO:0005525">
    <property type="term" value="F:GTP binding"/>
    <property type="evidence" value="ECO:0007669"/>
    <property type="project" value="UniProtKB-KW"/>
</dbReference>
<dbReference type="SMART" id="SM00175">
    <property type="entry name" value="RAB"/>
    <property type="match status" value="1"/>
</dbReference>
<dbReference type="SMART" id="SM00177">
    <property type="entry name" value="ARF"/>
    <property type="match status" value="1"/>
</dbReference>
<evidence type="ECO:0000256" key="3">
    <source>
        <dbReference type="ARBA" id="ARBA00023134"/>
    </source>
</evidence>
<keyword evidence="2" id="KW-0106">Calcium</keyword>
<evidence type="ECO:0000313" key="8">
    <source>
        <dbReference type="Proteomes" id="UP000549394"/>
    </source>
</evidence>
<feature type="compositionally biased region" description="Basic and acidic residues" evidence="5">
    <location>
        <begin position="351"/>
        <end position="361"/>
    </location>
</feature>
<dbReference type="GO" id="GO:0005509">
    <property type="term" value="F:calcium ion binding"/>
    <property type="evidence" value="ECO:0007669"/>
    <property type="project" value="InterPro"/>
</dbReference>
<accession>A0A7I8VWS6</accession>
<dbReference type="PROSITE" id="PS51419">
    <property type="entry name" value="RAB"/>
    <property type="match status" value="1"/>
</dbReference>
<dbReference type="PROSITE" id="PS00018">
    <property type="entry name" value="EF_HAND_1"/>
    <property type="match status" value="1"/>
</dbReference>
<keyword evidence="8" id="KW-1185">Reference proteome</keyword>
<comment type="caution">
    <text evidence="7">The sequence shown here is derived from an EMBL/GenBank/DDBJ whole genome shotgun (WGS) entry which is preliminary data.</text>
</comment>
<dbReference type="PRINTS" id="PR00449">
    <property type="entry name" value="RASTRNSFRMNG"/>
</dbReference>
<dbReference type="InterPro" id="IPR018247">
    <property type="entry name" value="EF_Hand_1_Ca_BS"/>
</dbReference>
<dbReference type="Gene3D" id="1.10.238.10">
    <property type="entry name" value="EF-hand"/>
    <property type="match status" value="1"/>
</dbReference>
<feature type="coiled-coil region" evidence="4">
    <location>
        <begin position="198"/>
        <end position="293"/>
    </location>
</feature>
<dbReference type="SMART" id="SM00176">
    <property type="entry name" value="RAN"/>
    <property type="match status" value="1"/>
</dbReference>
<dbReference type="PROSITE" id="PS50222">
    <property type="entry name" value="EF_HAND_2"/>
    <property type="match status" value="1"/>
</dbReference>
<dbReference type="GO" id="GO:0003924">
    <property type="term" value="F:GTPase activity"/>
    <property type="evidence" value="ECO:0007669"/>
    <property type="project" value="InterPro"/>
</dbReference>
<dbReference type="SUPFAM" id="SSF52540">
    <property type="entry name" value="P-loop containing nucleoside triphosphate hydrolases"/>
    <property type="match status" value="1"/>
</dbReference>
<evidence type="ECO:0000256" key="1">
    <source>
        <dbReference type="ARBA" id="ARBA00022741"/>
    </source>
</evidence>
<dbReference type="AlphaFoldDB" id="A0A7I8VWS6"/>
<dbReference type="InterPro" id="IPR011992">
    <property type="entry name" value="EF-hand-dom_pair"/>
</dbReference>
<feature type="compositionally biased region" description="Polar residues" evidence="5">
    <location>
        <begin position="381"/>
        <end position="392"/>
    </location>
</feature>
<feature type="domain" description="EF-hand" evidence="6">
    <location>
        <begin position="56"/>
        <end position="91"/>
    </location>
</feature>
<evidence type="ECO:0000313" key="7">
    <source>
        <dbReference type="EMBL" id="CAD5120808.1"/>
    </source>
</evidence>
<dbReference type="InterPro" id="IPR002048">
    <property type="entry name" value="EF_hand_dom"/>
</dbReference>
<evidence type="ECO:0000256" key="2">
    <source>
        <dbReference type="ARBA" id="ARBA00022837"/>
    </source>
</evidence>
<evidence type="ECO:0000256" key="4">
    <source>
        <dbReference type="SAM" id="Coils"/>
    </source>
</evidence>
<dbReference type="OrthoDB" id="9989112at2759"/>
<dbReference type="Gene3D" id="3.40.50.300">
    <property type="entry name" value="P-loop containing nucleotide triphosphate hydrolases"/>
    <property type="match status" value="1"/>
</dbReference>
<dbReference type="SMART" id="SM00174">
    <property type="entry name" value="RHO"/>
    <property type="match status" value="1"/>
</dbReference>
<name>A0A7I8VWS6_9ANNE</name>
<keyword evidence="1" id="KW-0547">Nucleotide-binding</keyword>
<dbReference type="SUPFAM" id="SSF47473">
    <property type="entry name" value="EF-hand"/>
    <property type="match status" value="1"/>
</dbReference>
<dbReference type="InterPro" id="IPR001806">
    <property type="entry name" value="Small_GTPase"/>
</dbReference>
<feature type="region of interest" description="Disordered" evidence="5">
    <location>
        <begin position="351"/>
        <end position="412"/>
    </location>
</feature>
<dbReference type="EMBL" id="CAJFCJ010000013">
    <property type="protein sequence ID" value="CAD5120808.1"/>
    <property type="molecule type" value="Genomic_DNA"/>
</dbReference>
<dbReference type="PANTHER" id="PTHR47977">
    <property type="entry name" value="RAS-RELATED PROTEIN RAB"/>
    <property type="match status" value="1"/>
</dbReference>
<dbReference type="InterPro" id="IPR005225">
    <property type="entry name" value="Small_GTP-bd"/>
</dbReference>
<dbReference type="NCBIfam" id="TIGR00231">
    <property type="entry name" value="small_GTP"/>
    <property type="match status" value="1"/>
</dbReference>
<dbReference type="Pfam" id="PF13499">
    <property type="entry name" value="EF-hand_7"/>
    <property type="match status" value="1"/>
</dbReference>
<keyword evidence="3" id="KW-0342">GTP-binding</keyword>
<dbReference type="SMART" id="SM00054">
    <property type="entry name" value="EFh"/>
    <property type="match status" value="2"/>
</dbReference>
<dbReference type="SMART" id="SM00173">
    <property type="entry name" value="RAS"/>
    <property type="match status" value="1"/>
</dbReference>
<dbReference type="Pfam" id="PF00071">
    <property type="entry name" value="Ras"/>
    <property type="match status" value="1"/>
</dbReference>
<dbReference type="FunFam" id="3.40.50.300:FF:001822">
    <property type="entry name" value="RAB family"/>
    <property type="match status" value="1"/>
</dbReference>
<evidence type="ECO:0000256" key="5">
    <source>
        <dbReference type="SAM" id="MobiDB-lite"/>
    </source>
</evidence>
<organism evidence="7 8">
    <name type="scientific">Dimorphilus gyrociliatus</name>
    <dbReference type="NCBI Taxonomy" id="2664684"/>
    <lineage>
        <taxon>Eukaryota</taxon>
        <taxon>Metazoa</taxon>
        <taxon>Spiralia</taxon>
        <taxon>Lophotrochozoa</taxon>
        <taxon>Annelida</taxon>
        <taxon>Polychaeta</taxon>
        <taxon>Polychaeta incertae sedis</taxon>
        <taxon>Dinophilidae</taxon>
        <taxon>Dimorphilus</taxon>
    </lineage>
</organism>
<dbReference type="PROSITE" id="PS51420">
    <property type="entry name" value="RHO"/>
    <property type="match status" value="1"/>
</dbReference>
<dbReference type="InterPro" id="IPR050227">
    <property type="entry name" value="Rab"/>
</dbReference>
<keyword evidence="4" id="KW-0175">Coiled coil</keyword>
<sequence length="703" mass="80712">MDYQDDSDLEGSSPSAEDMKQMMIEKAHELFSICDVEEKGFITKRDMQRLQKELPLNPEQLEAVFDSLDDDKNNFLTLEEFTEGFGSFLGMPMNNEKKNLSRSGTVTEAMPEKVYEDETDNLNDEEQFSDLLQNMGANCVVEDFDTVRNLWMNLKKEAPELCVNFEDFLYRMSNQMKQKVNDYQNLENILRTKSTAHDEEVRRLYEEMENQIKTERERILKEEKLKEKQVRDEMENEILEKDRQLQDLLLKHSEMQDRLQVLNNEDLETKQENEKLLQEKEELEEKLIISDEQLEESRSYINQLRSQQRKEKQERAMAALQISEGIALERESLVKQLDLLRDMNRKLRDNQDEEALRRAGGERLIYQRSEGMEMDPDVARQNGSSPYQNLSGNEEEPTDSQSSAATNRKAFRQKRQGSVLSNYFEAPSLHSKLGSCFESDEEVECDELPYDHSLSQISEASSGGRNLVSSAPISERGQPIGAYSTVENQERLQSGESMAAVSNINEPERVFKVVFVGDSGVGKSSFIHRYCQGVFKDSFSATIGVDFRVKQLYVDGHPVVLQLWDTAGQERYRSITKQYFRKADGVLVMFDIMNESSFLNIRNWMESVKDGADEAAVIVLVGNKLDLVESETTKVVQYKEGSRVAEEYDALFYETSAKSGESINDTFVGMARLLLEREDKQIEKALDLSGSMQKNKGCCGATK</sequence>
<dbReference type="CDD" id="cd00154">
    <property type="entry name" value="Rab"/>
    <property type="match status" value="1"/>
</dbReference>